<proteinExistence type="predicted"/>
<protein>
    <submittedName>
        <fullName evidence="1">Uncharacterized protein</fullName>
    </submittedName>
</protein>
<dbReference type="Proteomes" id="UP000813462">
    <property type="component" value="Unassembled WGS sequence"/>
</dbReference>
<comment type="caution">
    <text evidence="1">The sequence shown here is derived from an EMBL/GenBank/DDBJ whole genome shotgun (WGS) entry which is preliminary data.</text>
</comment>
<accession>A0A978VRQ1</accession>
<dbReference type="EMBL" id="JAEACU010000003">
    <property type="protein sequence ID" value="KAH7538226.1"/>
    <property type="molecule type" value="Genomic_DNA"/>
</dbReference>
<dbReference type="AlphaFoldDB" id="A0A978VRQ1"/>
<evidence type="ECO:0000313" key="1">
    <source>
        <dbReference type="EMBL" id="KAH7538226.1"/>
    </source>
</evidence>
<reference evidence="1" key="1">
    <citation type="journal article" date="2021" name="Front. Plant Sci.">
        <title>Chromosome-Scale Genome Assembly for Chinese Sour Jujube and Insights Into Its Genome Evolution and Domestication Signature.</title>
        <authorList>
            <person name="Shen L.-Y."/>
            <person name="Luo H."/>
            <person name="Wang X.-L."/>
            <person name="Wang X.-M."/>
            <person name="Qiu X.-J."/>
            <person name="Liu H."/>
            <person name="Zhou S.-S."/>
            <person name="Jia K.-H."/>
            <person name="Nie S."/>
            <person name="Bao Y.-T."/>
            <person name="Zhang R.-G."/>
            <person name="Yun Q.-Z."/>
            <person name="Chai Y.-H."/>
            <person name="Lu J.-Y."/>
            <person name="Li Y."/>
            <person name="Zhao S.-W."/>
            <person name="Mao J.-F."/>
            <person name="Jia S.-G."/>
            <person name="Mao Y.-M."/>
        </authorList>
    </citation>
    <scope>NUCLEOTIDE SEQUENCE</scope>
    <source>
        <strain evidence="1">AT0</strain>
        <tissue evidence="1">Leaf</tissue>
    </source>
</reference>
<sequence length="173" mass="19532">MMIMPRENNVVALMFGILALSTLGFYLEASVAEAKNKAQEPAVNSSIYIDASPCINFNSSSSNSPKSYFYVLSSDSLLADINWDSCYVQVSYPATEFNTTGKTIVEICQHLLMGFSIYSDQIPCGPYSLTWKQRIEIFFINLLTFFVNLWFNHRRTVIGSAIFLAMTYAKYCL</sequence>
<gene>
    <name evidence="1" type="ORF">FEM48_Zijuj03G0176600</name>
</gene>
<organism evidence="1 2">
    <name type="scientific">Ziziphus jujuba var. spinosa</name>
    <dbReference type="NCBI Taxonomy" id="714518"/>
    <lineage>
        <taxon>Eukaryota</taxon>
        <taxon>Viridiplantae</taxon>
        <taxon>Streptophyta</taxon>
        <taxon>Embryophyta</taxon>
        <taxon>Tracheophyta</taxon>
        <taxon>Spermatophyta</taxon>
        <taxon>Magnoliopsida</taxon>
        <taxon>eudicotyledons</taxon>
        <taxon>Gunneridae</taxon>
        <taxon>Pentapetalae</taxon>
        <taxon>rosids</taxon>
        <taxon>fabids</taxon>
        <taxon>Rosales</taxon>
        <taxon>Rhamnaceae</taxon>
        <taxon>Paliureae</taxon>
        <taxon>Ziziphus</taxon>
    </lineage>
</organism>
<name>A0A978VRQ1_ZIZJJ</name>
<evidence type="ECO:0000313" key="2">
    <source>
        <dbReference type="Proteomes" id="UP000813462"/>
    </source>
</evidence>